<comment type="caution">
    <text evidence="1">The sequence shown here is derived from an EMBL/GenBank/DDBJ whole genome shotgun (WGS) entry which is preliminary data.</text>
</comment>
<accession>A0AAX6M6K6</accession>
<dbReference type="AlphaFoldDB" id="A0AAX6M6K6"/>
<evidence type="ECO:0000313" key="2">
    <source>
        <dbReference type="Proteomes" id="UP001369815"/>
    </source>
</evidence>
<proteinExistence type="predicted"/>
<gene>
    <name evidence="1" type="ORF">Daesc_009959</name>
</gene>
<sequence length="218" mass="24686">MAWNRVCQIHAHTAATPTAIQTWKQIPPMRRAVLTWIYLPISLNDEIIAFGPTIAARIRSMLTRFTLLFRLRLAGDVIVGPYQPSQHGPNGNAFFALTNQPISTLVYGWPEPQNKYISTIGAVLNETPRPDQDDSLPSPQLKKPNLGFPYYSFASLRNVIRVLVYDNPDTGFCRGILLHYNNGAERALGQCRIGVDPARIYDMPTIYTNEREWKKEDS</sequence>
<name>A0AAX6M6K6_9PEZI</name>
<dbReference type="EMBL" id="JBANMG010000010">
    <property type="protein sequence ID" value="KAK6948195.1"/>
    <property type="molecule type" value="Genomic_DNA"/>
</dbReference>
<protein>
    <submittedName>
        <fullName evidence="1">Uncharacterized protein</fullName>
    </submittedName>
</protein>
<keyword evidence="2" id="KW-1185">Reference proteome</keyword>
<organism evidence="1 2">
    <name type="scientific">Daldinia eschscholtzii</name>
    <dbReference type="NCBI Taxonomy" id="292717"/>
    <lineage>
        <taxon>Eukaryota</taxon>
        <taxon>Fungi</taxon>
        <taxon>Dikarya</taxon>
        <taxon>Ascomycota</taxon>
        <taxon>Pezizomycotina</taxon>
        <taxon>Sordariomycetes</taxon>
        <taxon>Xylariomycetidae</taxon>
        <taxon>Xylariales</taxon>
        <taxon>Hypoxylaceae</taxon>
        <taxon>Daldinia</taxon>
    </lineage>
</organism>
<evidence type="ECO:0000313" key="1">
    <source>
        <dbReference type="EMBL" id="KAK6948195.1"/>
    </source>
</evidence>
<dbReference type="Proteomes" id="UP001369815">
    <property type="component" value="Unassembled WGS sequence"/>
</dbReference>
<reference evidence="1 2" key="1">
    <citation type="journal article" date="2024" name="Front Chem Biol">
        <title>Unveiling the potential of Daldinia eschscholtzii MFLUCC 19-0629 through bioactivity and bioinformatics studies for enhanced sustainable agriculture production.</title>
        <authorList>
            <person name="Brooks S."/>
            <person name="Weaver J.A."/>
            <person name="Klomchit A."/>
            <person name="Alharthi S.A."/>
            <person name="Onlamun T."/>
            <person name="Nurani R."/>
            <person name="Vong T.K."/>
            <person name="Alberti F."/>
            <person name="Greco C."/>
        </authorList>
    </citation>
    <scope>NUCLEOTIDE SEQUENCE [LARGE SCALE GENOMIC DNA]</scope>
    <source>
        <strain evidence="1">MFLUCC 19-0629</strain>
    </source>
</reference>